<dbReference type="PANTHER" id="PTHR12526:SF630">
    <property type="entry name" value="GLYCOSYLTRANSFERASE"/>
    <property type="match status" value="1"/>
</dbReference>
<dbReference type="Proteomes" id="UP000178710">
    <property type="component" value="Unassembled WGS sequence"/>
</dbReference>
<gene>
    <name evidence="2" type="ORF">A3C12_01430</name>
</gene>
<organism evidence="2 3">
    <name type="scientific">Candidatus Sungbacteria bacterium RIFCSPHIGHO2_02_FULL_49_20</name>
    <dbReference type="NCBI Taxonomy" id="1802272"/>
    <lineage>
        <taxon>Bacteria</taxon>
        <taxon>Candidatus Sungiibacteriota</taxon>
    </lineage>
</organism>
<accession>A0A1G2KPC6</accession>
<dbReference type="Gene3D" id="3.40.50.2000">
    <property type="entry name" value="Glycogen Phosphorylase B"/>
    <property type="match status" value="1"/>
</dbReference>
<dbReference type="PANTHER" id="PTHR12526">
    <property type="entry name" value="GLYCOSYLTRANSFERASE"/>
    <property type="match status" value="1"/>
</dbReference>
<dbReference type="Pfam" id="PF00534">
    <property type="entry name" value="Glycos_transf_1"/>
    <property type="match status" value="1"/>
</dbReference>
<proteinExistence type="predicted"/>
<dbReference type="SUPFAM" id="SSF53756">
    <property type="entry name" value="UDP-Glycosyltransferase/glycogen phosphorylase"/>
    <property type="match status" value="1"/>
</dbReference>
<dbReference type="AlphaFoldDB" id="A0A1G2KPC6"/>
<sequence>MKLLIITSKVDKDDENVGAFYGWFEKFAQKNEKLVILSRGVGSAPLPQGSEVYSFDAPRLILRVWKYWTLFAYHYARSDAVFFHMMPEFVLAAAPFLLSLKRRSSLWYAHKSVTWKLRIAERLVDFVFTSSADGFRLPSKKVLYLGQAIDTERFSPGADAIREKRHTLNMVTVGRISAVKNYETMVYACEILKRTWDRQWTFTIVGGPLLPRDHTYFSSLKKLVREKGLESFIHFYGSHPYNEIPDILREHDMFINLSGTGSLDKAVLEAMSAGLTVIVANEAYRPILPPQYFLAHVSPEFLAHRIQALANDARPNSALRNIVLKDHDVEKTVDTIQTILSARQ</sequence>
<protein>
    <recommendedName>
        <fullName evidence="1">Glycosyl transferase family 1 domain-containing protein</fullName>
    </recommendedName>
</protein>
<dbReference type="GO" id="GO:0016757">
    <property type="term" value="F:glycosyltransferase activity"/>
    <property type="evidence" value="ECO:0007669"/>
    <property type="project" value="InterPro"/>
</dbReference>
<feature type="domain" description="Glycosyl transferase family 1" evidence="1">
    <location>
        <begin position="170"/>
        <end position="281"/>
    </location>
</feature>
<evidence type="ECO:0000313" key="2">
    <source>
        <dbReference type="EMBL" id="OHA01257.1"/>
    </source>
</evidence>
<evidence type="ECO:0000313" key="3">
    <source>
        <dbReference type="Proteomes" id="UP000178710"/>
    </source>
</evidence>
<reference evidence="2 3" key="1">
    <citation type="journal article" date="2016" name="Nat. Commun.">
        <title>Thousands of microbial genomes shed light on interconnected biogeochemical processes in an aquifer system.</title>
        <authorList>
            <person name="Anantharaman K."/>
            <person name="Brown C.T."/>
            <person name="Hug L.A."/>
            <person name="Sharon I."/>
            <person name="Castelle C.J."/>
            <person name="Probst A.J."/>
            <person name="Thomas B.C."/>
            <person name="Singh A."/>
            <person name="Wilkins M.J."/>
            <person name="Karaoz U."/>
            <person name="Brodie E.L."/>
            <person name="Williams K.H."/>
            <person name="Hubbard S.S."/>
            <person name="Banfield J.F."/>
        </authorList>
    </citation>
    <scope>NUCLEOTIDE SEQUENCE [LARGE SCALE GENOMIC DNA]</scope>
</reference>
<name>A0A1G2KPC6_9BACT</name>
<evidence type="ECO:0000259" key="1">
    <source>
        <dbReference type="Pfam" id="PF00534"/>
    </source>
</evidence>
<dbReference type="EMBL" id="MHQK01000031">
    <property type="protein sequence ID" value="OHA01257.1"/>
    <property type="molecule type" value="Genomic_DNA"/>
</dbReference>
<dbReference type="CDD" id="cd03801">
    <property type="entry name" value="GT4_PimA-like"/>
    <property type="match status" value="1"/>
</dbReference>
<comment type="caution">
    <text evidence="2">The sequence shown here is derived from an EMBL/GenBank/DDBJ whole genome shotgun (WGS) entry which is preliminary data.</text>
</comment>
<dbReference type="InterPro" id="IPR001296">
    <property type="entry name" value="Glyco_trans_1"/>
</dbReference>